<dbReference type="PROSITE" id="PS51186">
    <property type="entry name" value="GNAT"/>
    <property type="match status" value="1"/>
</dbReference>
<name>A0A6B0T411_9EURY</name>
<keyword evidence="2" id="KW-0808">Transferase</keyword>
<dbReference type="OrthoDB" id="213793at2157"/>
<gene>
    <name evidence="2" type="ORF">GRX03_14520</name>
</gene>
<dbReference type="Proteomes" id="UP000466535">
    <property type="component" value="Unassembled WGS sequence"/>
</dbReference>
<dbReference type="Pfam" id="PF00583">
    <property type="entry name" value="Acetyltransf_1"/>
    <property type="match status" value="1"/>
</dbReference>
<dbReference type="Gene3D" id="3.40.630.30">
    <property type="match status" value="1"/>
</dbReference>
<dbReference type="AlphaFoldDB" id="A0A6B0T411"/>
<evidence type="ECO:0000313" key="2">
    <source>
        <dbReference type="EMBL" id="MXR52815.1"/>
    </source>
</evidence>
<feature type="domain" description="N-acetyltransferase" evidence="1">
    <location>
        <begin position="1"/>
        <end position="132"/>
    </location>
</feature>
<dbReference type="RefSeq" id="WP_159764948.1">
    <property type="nucleotide sequence ID" value="NZ_WUUT01000006.1"/>
</dbReference>
<sequence>MEFQVLGSEAAGPTLRLDHEEFAYAGKFVMSSTGKSIVREADQLLGAVAFSEDSTDPTTVRLRYVTVRESRRGEGVGPRLLRFTADALAGAYDTVDIAVNNPMAYEACYRAGFVYTGEQTGIAELRMVYRPGERESDRYRSGFERFRERDLPPAHEAVCDRHADGDPPAVVDVPA</sequence>
<evidence type="ECO:0000313" key="3">
    <source>
        <dbReference type="Proteomes" id="UP000466535"/>
    </source>
</evidence>
<dbReference type="EMBL" id="WUUT01000006">
    <property type="protein sequence ID" value="MXR52815.1"/>
    <property type="molecule type" value="Genomic_DNA"/>
</dbReference>
<comment type="caution">
    <text evidence="2">The sequence shown here is derived from an EMBL/GenBank/DDBJ whole genome shotgun (WGS) entry which is preliminary data.</text>
</comment>
<reference evidence="2 3" key="1">
    <citation type="submission" date="2019-12" db="EMBL/GenBank/DDBJ databases">
        <title>Isolation and characterization of three novel carbon monoxide-oxidizing members of Halobacteria from salione crusts and soils.</title>
        <authorList>
            <person name="Myers M.R."/>
            <person name="King G.M."/>
        </authorList>
    </citation>
    <scope>NUCLEOTIDE SEQUENCE [LARGE SCALE GENOMIC DNA]</scope>
    <source>
        <strain evidence="2 3">WSH3</strain>
    </source>
</reference>
<dbReference type="SUPFAM" id="SSF55729">
    <property type="entry name" value="Acyl-CoA N-acyltransferases (Nat)"/>
    <property type="match status" value="1"/>
</dbReference>
<evidence type="ECO:0000259" key="1">
    <source>
        <dbReference type="PROSITE" id="PS51186"/>
    </source>
</evidence>
<dbReference type="GO" id="GO:0016747">
    <property type="term" value="F:acyltransferase activity, transferring groups other than amino-acyl groups"/>
    <property type="evidence" value="ECO:0007669"/>
    <property type="project" value="InterPro"/>
</dbReference>
<organism evidence="2 3">
    <name type="scientific">Halovenus carboxidivorans</name>
    <dbReference type="NCBI Taxonomy" id="2692199"/>
    <lineage>
        <taxon>Archaea</taxon>
        <taxon>Methanobacteriati</taxon>
        <taxon>Methanobacteriota</taxon>
        <taxon>Stenosarchaea group</taxon>
        <taxon>Halobacteria</taxon>
        <taxon>Halobacteriales</taxon>
        <taxon>Haloarculaceae</taxon>
        <taxon>Halovenus</taxon>
    </lineage>
</organism>
<keyword evidence="3" id="KW-1185">Reference proteome</keyword>
<dbReference type="CDD" id="cd04301">
    <property type="entry name" value="NAT_SF"/>
    <property type="match status" value="1"/>
</dbReference>
<protein>
    <submittedName>
        <fullName evidence="2">GNAT family N-acetyltransferase</fullName>
    </submittedName>
</protein>
<proteinExistence type="predicted"/>
<accession>A0A6B0T411</accession>
<dbReference type="InterPro" id="IPR016181">
    <property type="entry name" value="Acyl_CoA_acyltransferase"/>
</dbReference>
<dbReference type="InterPro" id="IPR000182">
    <property type="entry name" value="GNAT_dom"/>
</dbReference>